<dbReference type="InterPro" id="IPR005112">
    <property type="entry name" value="dDENN_dom"/>
</dbReference>
<reference evidence="2 3" key="1">
    <citation type="journal article" date="2017" name="PLoS Biol.">
        <title>The sea cucumber genome provides insights into morphological evolution and visceral regeneration.</title>
        <authorList>
            <person name="Zhang X."/>
            <person name="Sun L."/>
            <person name="Yuan J."/>
            <person name="Sun Y."/>
            <person name="Gao Y."/>
            <person name="Zhang L."/>
            <person name="Li S."/>
            <person name="Dai H."/>
            <person name="Hamel J.F."/>
            <person name="Liu C."/>
            <person name="Yu Y."/>
            <person name="Liu S."/>
            <person name="Lin W."/>
            <person name="Guo K."/>
            <person name="Jin S."/>
            <person name="Xu P."/>
            <person name="Storey K.B."/>
            <person name="Huan P."/>
            <person name="Zhang T."/>
            <person name="Zhou Y."/>
            <person name="Zhang J."/>
            <person name="Lin C."/>
            <person name="Li X."/>
            <person name="Xing L."/>
            <person name="Huo D."/>
            <person name="Sun M."/>
            <person name="Wang L."/>
            <person name="Mercier A."/>
            <person name="Li F."/>
            <person name="Yang H."/>
            <person name="Xiang J."/>
        </authorList>
    </citation>
    <scope>NUCLEOTIDE SEQUENCE [LARGE SCALE GENOMIC DNA]</scope>
    <source>
        <strain evidence="2">Shaxun</strain>
        <tissue evidence="2">Muscle</tissue>
    </source>
</reference>
<dbReference type="Proteomes" id="UP000230750">
    <property type="component" value="Unassembled WGS sequence"/>
</dbReference>
<dbReference type="PANTHER" id="PTHR46070">
    <property type="entry name" value="PINSTRIPE, ISOFORM A"/>
    <property type="match status" value="1"/>
</dbReference>
<evidence type="ECO:0000313" key="3">
    <source>
        <dbReference type="Proteomes" id="UP000230750"/>
    </source>
</evidence>
<dbReference type="InterPro" id="IPR047278">
    <property type="entry name" value="DEN5A/B"/>
</dbReference>
<dbReference type="InterPro" id="IPR037516">
    <property type="entry name" value="Tripartite_DENN"/>
</dbReference>
<keyword evidence="3" id="KW-1185">Reference proteome</keyword>
<dbReference type="GO" id="GO:0005085">
    <property type="term" value="F:guanyl-nucleotide exchange factor activity"/>
    <property type="evidence" value="ECO:0007669"/>
    <property type="project" value="InterPro"/>
</dbReference>
<gene>
    <name evidence="2" type="ORF">BSL78_11297</name>
</gene>
<comment type="caution">
    <text evidence="2">The sequence shown here is derived from an EMBL/GenBank/DDBJ whole genome shotgun (WGS) entry which is preliminary data.</text>
</comment>
<dbReference type="STRING" id="307972.A0A2G8KUT9"/>
<sequence length="303" mass="34749">MIPSKLDFLTNNEVVSKVAAIAKRTGVIQSISDINVGPRENETTSPENKSNKEYVDDIVFNCAIRETLLSHLVSLLRHYERFVIHPKERNLEAWFTNREHMHNYDKASFLSDQPEAYLPFLSSFLESQMFATFIDNKIISGFEEKDQALEIFDGRIRECPSSAPQTPTDGGCMYINEAEDMIYSRARNINYAPPEPHKLPLLTPSTCHIPGFFPKWMLHSWRSNHSLIVRYFLIPQLYIKQARNSVKSSLLSNYDMNQANLSFVEELLKECKVKGTNISVSFLTTKCHNAWFCLLVSMPSLVS</sequence>
<dbReference type="AlphaFoldDB" id="A0A2G8KUT9"/>
<name>A0A2G8KUT9_STIJA</name>
<dbReference type="EMBL" id="MRZV01000356">
    <property type="protein sequence ID" value="PIK51773.1"/>
    <property type="molecule type" value="Genomic_DNA"/>
</dbReference>
<protein>
    <submittedName>
        <fullName evidence="2">Putative DENN domain-containing protein 5A isoform X1</fullName>
    </submittedName>
</protein>
<proteinExistence type="predicted"/>
<dbReference type="SMART" id="SM00801">
    <property type="entry name" value="dDENN"/>
    <property type="match status" value="1"/>
</dbReference>
<feature type="domain" description="UDENN" evidence="1">
    <location>
        <begin position="1"/>
        <end position="144"/>
    </location>
</feature>
<evidence type="ECO:0000259" key="1">
    <source>
        <dbReference type="PROSITE" id="PS50211"/>
    </source>
</evidence>
<accession>A0A2G8KUT9</accession>
<dbReference type="PANTHER" id="PTHR46070:SF1">
    <property type="entry name" value="PINSTRIPE, ISOFORM A"/>
    <property type="match status" value="1"/>
</dbReference>
<dbReference type="PROSITE" id="PS50211">
    <property type="entry name" value="DENN"/>
    <property type="match status" value="1"/>
</dbReference>
<dbReference type="Pfam" id="PF03455">
    <property type="entry name" value="dDENN"/>
    <property type="match status" value="1"/>
</dbReference>
<organism evidence="2 3">
    <name type="scientific">Stichopus japonicus</name>
    <name type="common">Sea cucumber</name>
    <dbReference type="NCBI Taxonomy" id="307972"/>
    <lineage>
        <taxon>Eukaryota</taxon>
        <taxon>Metazoa</taxon>
        <taxon>Echinodermata</taxon>
        <taxon>Eleutherozoa</taxon>
        <taxon>Echinozoa</taxon>
        <taxon>Holothuroidea</taxon>
        <taxon>Aspidochirotacea</taxon>
        <taxon>Aspidochirotida</taxon>
        <taxon>Stichopodidae</taxon>
        <taxon>Apostichopus</taxon>
    </lineage>
</organism>
<dbReference type="OrthoDB" id="6019893at2759"/>
<dbReference type="GO" id="GO:0031267">
    <property type="term" value="F:small GTPase binding"/>
    <property type="evidence" value="ECO:0007669"/>
    <property type="project" value="InterPro"/>
</dbReference>
<evidence type="ECO:0000313" key="2">
    <source>
        <dbReference type="EMBL" id="PIK51773.1"/>
    </source>
</evidence>